<dbReference type="CDD" id="cd02440">
    <property type="entry name" value="AdoMet_MTases"/>
    <property type="match status" value="1"/>
</dbReference>
<proteinExistence type="predicted"/>
<dbReference type="PANTHER" id="PTHR10509:SF14">
    <property type="entry name" value="CAFFEOYL-COA O-METHYLTRANSFERASE 3-RELATED"/>
    <property type="match status" value="1"/>
</dbReference>
<keyword evidence="1" id="KW-0489">Methyltransferase</keyword>
<keyword evidence="2" id="KW-0808">Transferase</keyword>
<keyword evidence="5" id="KW-1185">Reference proteome</keyword>
<dbReference type="Proteomes" id="UP001500902">
    <property type="component" value="Unassembled WGS sequence"/>
</dbReference>
<evidence type="ECO:0000313" key="4">
    <source>
        <dbReference type="EMBL" id="GAA3679113.1"/>
    </source>
</evidence>
<reference evidence="5" key="1">
    <citation type="journal article" date="2019" name="Int. J. Syst. Evol. Microbiol.">
        <title>The Global Catalogue of Microorganisms (GCM) 10K type strain sequencing project: providing services to taxonomists for standard genome sequencing and annotation.</title>
        <authorList>
            <consortium name="The Broad Institute Genomics Platform"/>
            <consortium name="The Broad Institute Genome Sequencing Center for Infectious Disease"/>
            <person name="Wu L."/>
            <person name="Ma J."/>
        </authorList>
    </citation>
    <scope>NUCLEOTIDE SEQUENCE [LARGE SCALE GENOMIC DNA]</scope>
    <source>
        <strain evidence="5">JCM 16904</strain>
    </source>
</reference>
<dbReference type="InterPro" id="IPR050362">
    <property type="entry name" value="Cation-dep_OMT"/>
</dbReference>
<evidence type="ECO:0000256" key="3">
    <source>
        <dbReference type="ARBA" id="ARBA00022691"/>
    </source>
</evidence>
<sequence length="214" mass="23709">MKAYLLDAAVARYVFDHTTPPDALLKALEKETAEVAGESAAMQISSDQGRFLTMITQLMAPRVVVEVGTFTGYSSVCIARGLSGGRLHCFDVSEEWTSIARRYWREAGVADRVTLTIGPAAETLPAFDQPIDLAFVDADKGNYPVYYELLMERLRPGGLLVADNTLRRGWVADPAHDEQTTVEIRRFNDLVMEDPRVSVLMLPVADGMTLIRKN</sequence>
<dbReference type="SUPFAM" id="SSF53335">
    <property type="entry name" value="S-adenosyl-L-methionine-dependent methyltransferases"/>
    <property type="match status" value="1"/>
</dbReference>
<dbReference type="PROSITE" id="PS51682">
    <property type="entry name" value="SAM_OMT_I"/>
    <property type="match status" value="1"/>
</dbReference>
<evidence type="ECO:0000256" key="1">
    <source>
        <dbReference type="ARBA" id="ARBA00022603"/>
    </source>
</evidence>
<dbReference type="InterPro" id="IPR002935">
    <property type="entry name" value="SAM_O-MeTrfase"/>
</dbReference>
<protein>
    <submittedName>
        <fullName evidence="4">O-methyltransferase</fullName>
    </submittedName>
</protein>
<evidence type="ECO:0000256" key="2">
    <source>
        <dbReference type="ARBA" id="ARBA00022679"/>
    </source>
</evidence>
<organism evidence="4 5">
    <name type="scientific">Nonomuraea antimicrobica</name>
    <dbReference type="NCBI Taxonomy" id="561173"/>
    <lineage>
        <taxon>Bacteria</taxon>
        <taxon>Bacillati</taxon>
        <taxon>Actinomycetota</taxon>
        <taxon>Actinomycetes</taxon>
        <taxon>Streptosporangiales</taxon>
        <taxon>Streptosporangiaceae</taxon>
        <taxon>Nonomuraea</taxon>
    </lineage>
</organism>
<comment type="caution">
    <text evidence="4">The sequence shown here is derived from an EMBL/GenBank/DDBJ whole genome shotgun (WGS) entry which is preliminary data.</text>
</comment>
<dbReference type="Pfam" id="PF01596">
    <property type="entry name" value="Methyltransf_3"/>
    <property type="match status" value="1"/>
</dbReference>
<evidence type="ECO:0000313" key="5">
    <source>
        <dbReference type="Proteomes" id="UP001500902"/>
    </source>
</evidence>
<dbReference type="EMBL" id="BAAAZP010000090">
    <property type="protein sequence ID" value="GAA3679113.1"/>
    <property type="molecule type" value="Genomic_DNA"/>
</dbReference>
<dbReference type="InterPro" id="IPR029063">
    <property type="entry name" value="SAM-dependent_MTases_sf"/>
</dbReference>
<dbReference type="RefSeq" id="WP_344882415.1">
    <property type="nucleotide sequence ID" value="NZ_BAAAZP010000090.1"/>
</dbReference>
<dbReference type="PANTHER" id="PTHR10509">
    <property type="entry name" value="O-METHYLTRANSFERASE-RELATED"/>
    <property type="match status" value="1"/>
</dbReference>
<dbReference type="Gene3D" id="3.40.50.150">
    <property type="entry name" value="Vaccinia Virus protein VP39"/>
    <property type="match status" value="1"/>
</dbReference>
<name>A0ABP7C3Z9_9ACTN</name>
<gene>
    <name evidence="4" type="ORF">GCM10022224_049140</name>
</gene>
<accession>A0ABP7C3Z9</accession>
<keyword evidence="3" id="KW-0949">S-adenosyl-L-methionine</keyword>